<accession>A0A6J5Z0L6</accession>
<name>A0A6J5Z0L6_9ZZZZ</name>
<protein>
    <submittedName>
        <fullName evidence="1">Unannotated protein</fullName>
    </submittedName>
</protein>
<gene>
    <name evidence="1" type="ORF">UFOPK3770_00591</name>
</gene>
<evidence type="ECO:0000313" key="1">
    <source>
        <dbReference type="EMBL" id="CAB4336285.1"/>
    </source>
</evidence>
<sequence>MKFAQFRARSVPTDVAQQLSKGDKVFAWGVHGGGHIAATRRGIISTDTHQPLFLPWEHLLSATWSDPLLTVTAHTDSAVDTYSWLMSDAQSVPHVVRDRVSSIVVVDRIHTFSPGGQVRFIGRRSKDVIEWLSLPDDVEWAATSAGSRAIQAELEQLRQALGV</sequence>
<proteinExistence type="predicted"/>
<reference evidence="1" key="1">
    <citation type="submission" date="2020-05" db="EMBL/GenBank/DDBJ databases">
        <authorList>
            <person name="Chiriac C."/>
            <person name="Salcher M."/>
            <person name="Ghai R."/>
            <person name="Kavagutti S V."/>
        </authorList>
    </citation>
    <scope>NUCLEOTIDE SEQUENCE</scope>
</reference>
<organism evidence="1">
    <name type="scientific">freshwater metagenome</name>
    <dbReference type="NCBI Taxonomy" id="449393"/>
    <lineage>
        <taxon>unclassified sequences</taxon>
        <taxon>metagenomes</taxon>
        <taxon>ecological metagenomes</taxon>
    </lineage>
</organism>
<dbReference type="EMBL" id="CAESAJ010000048">
    <property type="protein sequence ID" value="CAB4336285.1"/>
    <property type="molecule type" value="Genomic_DNA"/>
</dbReference>
<dbReference type="AlphaFoldDB" id="A0A6J5Z0L6"/>